<dbReference type="Pfam" id="PF02518">
    <property type="entry name" value="HATPase_c"/>
    <property type="match status" value="1"/>
</dbReference>
<dbReference type="RefSeq" id="WP_394383963.1">
    <property type="nucleotide sequence ID" value="NZ_JBIGIB010000002.1"/>
</dbReference>
<dbReference type="SMART" id="SM00388">
    <property type="entry name" value="HisKA"/>
    <property type="match status" value="1"/>
</dbReference>
<dbReference type="PANTHER" id="PTHR43547:SF2">
    <property type="entry name" value="HYBRID SIGNAL TRANSDUCTION HISTIDINE KINASE C"/>
    <property type="match status" value="1"/>
</dbReference>
<keyword evidence="3 4" id="KW-0597">Phosphoprotein</keyword>
<dbReference type="CDD" id="cd00082">
    <property type="entry name" value="HisKA"/>
    <property type="match status" value="1"/>
</dbReference>
<dbReference type="SMART" id="SM00387">
    <property type="entry name" value="HATPase_c"/>
    <property type="match status" value="1"/>
</dbReference>
<keyword evidence="7" id="KW-0067">ATP-binding</keyword>
<dbReference type="PANTHER" id="PTHR43547">
    <property type="entry name" value="TWO-COMPONENT HISTIDINE KINASE"/>
    <property type="match status" value="1"/>
</dbReference>
<feature type="domain" description="Response regulatory" evidence="6">
    <location>
        <begin position="16"/>
        <end position="133"/>
    </location>
</feature>
<dbReference type="PROSITE" id="PS50110">
    <property type="entry name" value="RESPONSE_REGULATORY"/>
    <property type="match status" value="1"/>
</dbReference>
<evidence type="ECO:0000259" key="6">
    <source>
        <dbReference type="PROSITE" id="PS50110"/>
    </source>
</evidence>
<sequence length="405" mass="43732">MTASAMPVMPGADDVQLLIVDDLAENRLALSALVQEEGVCVHTAASGEAALDLLLQHEFALALLDVQMPEMSGFELAELIRGSSRTAHLPIVFVTASDRGAACSFRGYDNGAVDVLYKPLDPQAVRSKVRVFTELHRNSRLLRRQLVAVEAAHARQELLLAELQATQDALQRALRMRDEFMSLVSHELRTPLGVMTLDHSARRDRLARGDLAHFTPERLQAMAARDARQLRSMTRLIDDMLDTSRIQHGRLSIAPRPTDLGELARHVADDLAGLFGTVPLDVQATDGVAGCWDDARIAQVLANLLANALRHGQGRPVAVQVSWAADGRARLAVQDQGEGVPAADQQRIFEAFERGAASGPGLGLGLFISRHFVHAHGGEIRLHSTAGQGACFEVLLPTSPPAVAG</sequence>
<dbReference type="InterPro" id="IPR003661">
    <property type="entry name" value="HisK_dim/P_dom"/>
</dbReference>
<dbReference type="InterPro" id="IPR011006">
    <property type="entry name" value="CheY-like_superfamily"/>
</dbReference>
<dbReference type="InterPro" id="IPR005467">
    <property type="entry name" value="His_kinase_dom"/>
</dbReference>
<dbReference type="EMBL" id="JBIGIB010000002">
    <property type="protein sequence ID" value="MFG6466906.1"/>
    <property type="molecule type" value="Genomic_DNA"/>
</dbReference>
<keyword evidence="7" id="KW-0547">Nucleotide-binding</keyword>
<comment type="caution">
    <text evidence="7">The sequence shown here is derived from an EMBL/GenBank/DDBJ whole genome shotgun (WGS) entry which is preliminary data.</text>
</comment>
<organism evidence="7 8">
    <name type="scientific">Pelomonas baiyunensis</name>
    <dbReference type="NCBI Taxonomy" id="3299026"/>
    <lineage>
        <taxon>Bacteria</taxon>
        <taxon>Pseudomonadati</taxon>
        <taxon>Pseudomonadota</taxon>
        <taxon>Betaproteobacteria</taxon>
        <taxon>Burkholderiales</taxon>
        <taxon>Sphaerotilaceae</taxon>
        <taxon>Roseateles</taxon>
    </lineage>
</organism>
<evidence type="ECO:0000256" key="1">
    <source>
        <dbReference type="ARBA" id="ARBA00000085"/>
    </source>
</evidence>
<proteinExistence type="predicted"/>
<reference evidence="7 8" key="1">
    <citation type="submission" date="2024-08" db="EMBL/GenBank/DDBJ databases">
        <authorList>
            <person name="Lu H."/>
        </authorList>
    </citation>
    <scope>NUCLEOTIDE SEQUENCE [LARGE SCALE GENOMIC DNA]</scope>
    <source>
        <strain evidence="7 8">BYS87W</strain>
    </source>
</reference>
<dbReference type="Pfam" id="PF00072">
    <property type="entry name" value="Response_reg"/>
    <property type="match status" value="1"/>
</dbReference>
<dbReference type="InterPro" id="IPR036890">
    <property type="entry name" value="HATPase_C_sf"/>
</dbReference>
<dbReference type="Gene3D" id="1.10.287.130">
    <property type="match status" value="1"/>
</dbReference>
<dbReference type="InterPro" id="IPR036097">
    <property type="entry name" value="HisK_dim/P_sf"/>
</dbReference>
<dbReference type="SMART" id="SM00448">
    <property type="entry name" value="REC"/>
    <property type="match status" value="1"/>
</dbReference>
<dbReference type="Proteomes" id="UP001606303">
    <property type="component" value="Unassembled WGS sequence"/>
</dbReference>
<dbReference type="Gene3D" id="3.30.565.10">
    <property type="entry name" value="Histidine kinase-like ATPase, C-terminal domain"/>
    <property type="match status" value="1"/>
</dbReference>
<dbReference type="Gene3D" id="3.40.50.2300">
    <property type="match status" value="1"/>
</dbReference>
<dbReference type="GO" id="GO:0005524">
    <property type="term" value="F:ATP binding"/>
    <property type="evidence" value="ECO:0007669"/>
    <property type="project" value="UniProtKB-KW"/>
</dbReference>
<name>A0ABW7GY65_9BURK</name>
<dbReference type="InterPro" id="IPR003594">
    <property type="entry name" value="HATPase_dom"/>
</dbReference>
<dbReference type="CDD" id="cd00075">
    <property type="entry name" value="HATPase"/>
    <property type="match status" value="1"/>
</dbReference>
<dbReference type="Pfam" id="PF00512">
    <property type="entry name" value="HisKA"/>
    <property type="match status" value="1"/>
</dbReference>
<evidence type="ECO:0000256" key="3">
    <source>
        <dbReference type="ARBA" id="ARBA00022553"/>
    </source>
</evidence>
<feature type="domain" description="Histidine kinase" evidence="5">
    <location>
        <begin position="183"/>
        <end position="400"/>
    </location>
</feature>
<dbReference type="SUPFAM" id="SSF47384">
    <property type="entry name" value="Homodimeric domain of signal transducing histidine kinase"/>
    <property type="match status" value="1"/>
</dbReference>
<evidence type="ECO:0000313" key="7">
    <source>
        <dbReference type="EMBL" id="MFG6466906.1"/>
    </source>
</evidence>
<evidence type="ECO:0000259" key="5">
    <source>
        <dbReference type="PROSITE" id="PS50109"/>
    </source>
</evidence>
<keyword evidence="8" id="KW-1185">Reference proteome</keyword>
<evidence type="ECO:0000256" key="2">
    <source>
        <dbReference type="ARBA" id="ARBA00012438"/>
    </source>
</evidence>
<dbReference type="InterPro" id="IPR001789">
    <property type="entry name" value="Sig_transdc_resp-reg_receiver"/>
</dbReference>
<accession>A0ABW7GY65</accession>
<comment type="catalytic activity">
    <reaction evidence="1">
        <text>ATP + protein L-histidine = ADP + protein N-phospho-L-histidine.</text>
        <dbReference type="EC" id="2.7.13.3"/>
    </reaction>
</comment>
<dbReference type="InterPro" id="IPR004358">
    <property type="entry name" value="Sig_transdc_His_kin-like_C"/>
</dbReference>
<gene>
    <name evidence="7" type="ORF">ACG01O_09840</name>
</gene>
<dbReference type="SUPFAM" id="SSF52172">
    <property type="entry name" value="CheY-like"/>
    <property type="match status" value="1"/>
</dbReference>
<feature type="modified residue" description="4-aspartylphosphate" evidence="4">
    <location>
        <position position="65"/>
    </location>
</feature>
<dbReference type="PROSITE" id="PS50109">
    <property type="entry name" value="HIS_KIN"/>
    <property type="match status" value="1"/>
</dbReference>
<evidence type="ECO:0000256" key="4">
    <source>
        <dbReference type="PROSITE-ProRule" id="PRU00169"/>
    </source>
</evidence>
<dbReference type="PRINTS" id="PR00344">
    <property type="entry name" value="BCTRLSENSOR"/>
</dbReference>
<dbReference type="EC" id="2.7.13.3" evidence="2"/>
<evidence type="ECO:0000313" key="8">
    <source>
        <dbReference type="Proteomes" id="UP001606303"/>
    </source>
</evidence>
<protein>
    <recommendedName>
        <fullName evidence="2">histidine kinase</fullName>
        <ecNumber evidence="2">2.7.13.3</ecNumber>
    </recommendedName>
</protein>
<dbReference type="SUPFAM" id="SSF55874">
    <property type="entry name" value="ATPase domain of HSP90 chaperone/DNA topoisomerase II/histidine kinase"/>
    <property type="match status" value="1"/>
</dbReference>